<evidence type="ECO:0000256" key="2">
    <source>
        <dbReference type="SAM" id="MobiDB-lite"/>
    </source>
</evidence>
<organism evidence="3 4">
    <name type="scientific">Apiospora saccharicola</name>
    <dbReference type="NCBI Taxonomy" id="335842"/>
    <lineage>
        <taxon>Eukaryota</taxon>
        <taxon>Fungi</taxon>
        <taxon>Dikarya</taxon>
        <taxon>Ascomycota</taxon>
        <taxon>Pezizomycotina</taxon>
        <taxon>Sordariomycetes</taxon>
        <taxon>Xylariomycetidae</taxon>
        <taxon>Amphisphaeriales</taxon>
        <taxon>Apiosporaceae</taxon>
        <taxon>Apiospora</taxon>
    </lineage>
</organism>
<comment type="caution">
    <text evidence="3">The sequence shown here is derived from an EMBL/GenBank/DDBJ whole genome shotgun (WGS) entry which is preliminary data.</text>
</comment>
<name>A0ABR1UM31_9PEZI</name>
<evidence type="ECO:0000313" key="3">
    <source>
        <dbReference type="EMBL" id="KAK8059971.1"/>
    </source>
</evidence>
<dbReference type="PANTHER" id="PTHR38166:SF1">
    <property type="entry name" value="C2H2-TYPE DOMAIN-CONTAINING PROTEIN"/>
    <property type="match status" value="1"/>
</dbReference>
<evidence type="ECO:0000256" key="1">
    <source>
        <dbReference type="SAM" id="Coils"/>
    </source>
</evidence>
<feature type="region of interest" description="Disordered" evidence="2">
    <location>
        <begin position="429"/>
        <end position="484"/>
    </location>
</feature>
<dbReference type="EMBL" id="JAQQWM010000006">
    <property type="protein sequence ID" value="KAK8059971.1"/>
    <property type="molecule type" value="Genomic_DNA"/>
</dbReference>
<feature type="compositionally biased region" description="Polar residues" evidence="2">
    <location>
        <begin position="83"/>
        <end position="94"/>
    </location>
</feature>
<feature type="coiled-coil region" evidence="1">
    <location>
        <begin position="4"/>
        <end position="31"/>
    </location>
</feature>
<protein>
    <recommendedName>
        <fullName evidence="5">C2H2-type domain-containing protein</fullName>
    </recommendedName>
</protein>
<evidence type="ECO:0008006" key="5">
    <source>
        <dbReference type="Google" id="ProtNLM"/>
    </source>
</evidence>
<dbReference type="Proteomes" id="UP001446871">
    <property type="component" value="Unassembled WGS sequence"/>
</dbReference>
<proteinExistence type="predicted"/>
<gene>
    <name evidence="3" type="ORF">PG996_009901</name>
</gene>
<dbReference type="PANTHER" id="PTHR38166">
    <property type="entry name" value="C2H2-TYPE DOMAIN-CONTAINING PROTEIN-RELATED"/>
    <property type="match status" value="1"/>
</dbReference>
<feature type="region of interest" description="Disordered" evidence="2">
    <location>
        <begin position="189"/>
        <end position="252"/>
    </location>
</feature>
<feature type="compositionally biased region" description="Polar residues" evidence="2">
    <location>
        <begin position="203"/>
        <end position="225"/>
    </location>
</feature>
<accession>A0ABR1UM31</accession>
<feature type="region of interest" description="Disordered" evidence="2">
    <location>
        <begin position="83"/>
        <end position="111"/>
    </location>
</feature>
<keyword evidence="1" id="KW-0175">Coiled coil</keyword>
<keyword evidence="4" id="KW-1185">Reference proteome</keyword>
<feature type="compositionally biased region" description="Basic and acidic residues" evidence="2">
    <location>
        <begin position="472"/>
        <end position="484"/>
    </location>
</feature>
<feature type="compositionally biased region" description="Low complexity" evidence="2">
    <location>
        <begin position="32"/>
        <end position="41"/>
    </location>
</feature>
<evidence type="ECO:0000313" key="4">
    <source>
        <dbReference type="Proteomes" id="UP001446871"/>
    </source>
</evidence>
<feature type="region of interest" description="Disordered" evidence="2">
    <location>
        <begin position="32"/>
        <end position="59"/>
    </location>
</feature>
<sequence>MDDLRFSNARLQSLESTFEEERAEVENLLNKTSNSSHNTTSRYIDEGYGSRTSSGNMPVYRSPGQARQRVIYKGFAECGSLVATSSDQPTSNPPLLSGVEGAQSTGPDGQLSLDRSAPSICSQTTILAYNLEVNEVTPPGSSTSLLDSDMISISDPEDASTPFDVSLDEQSMKIISAVTRQLITEVSLRLSSDDQPTSDEETPMSQENHSSQRNLSDTASSIEQPSSKSKKRKNGDKNDGDEDEDEAGDRRGCPFWKRDAVRHRDCFKLKLDGIARVKQHLSRSHYAESHCERCKAIFASSTSLEDHLRNEQCQWRGSDALEGISHQQRNDLSKKSKPHHSESDRWFAIWEVICPGQPAPSSAYMDPNLSQDLSEFRQYAQTHGTRILMELLEREGLSDSLQAVEESQNLLRAALSRGQDLVFDEWLANGTSSSGTSSSSTRSASSNDNRESTTSGQSAADSGVILGIQEDSGIRPDRLEINDN</sequence>
<feature type="compositionally biased region" description="Low complexity" evidence="2">
    <location>
        <begin position="431"/>
        <end position="446"/>
    </location>
</feature>
<reference evidence="3 4" key="1">
    <citation type="submission" date="2023-01" db="EMBL/GenBank/DDBJ databases">
        <title>Analysis of 21 Apiospora genomes using comparative genomics revels a genus with tremendous synthesis potential of carbohydrate active enzymes and secondary metabolites.</title>
        <authorList>
            <person name="Sorensen T."/>
        </authorList>
    </citation>
    <scope>NUCLEOTIDE SEQUENCE [LARGE SCALE GENOMIC DNA]</scope>
    <source>
        <strain evidence="3 4">CBS 83171</strain>
    </source>
</reference>